<protein>
    <submittedName>
        <fullName evidence="1">Uncharacterized protein</fullName>
    </submittedName>
</protein>
<name>A0ABN4R1U1_9BORD</name>
<gene>
    <name evidence="1" type="ORF">BAU06_13990</name>
</gene>
<keyword evidence="2" id="KW-1185">Reference proteome</keyword>
<accession>A0ABN4R1U1</accession>
<organism evidence="1 2">
    <name type="scientific">Bordetella bronchialis</name>
    <dbReference type="NCBI Taxonomy" id="463025"/>
    <lineage>
        <taxon>Bacteria</taxon>
        <taxon>Pseudomonadati</taxon>
        <taxon>Pseudomonadota</taxon>
        <taxon>Betaproteobacteria</taxon>
        <taxon>Burkholderiales</taxon>
        <taxon>Alcaligenaceae</taxon>
        <taxon>Bordetella</taxon>
    </lineage>
</organism>
<sequence length="335" mass="36364">MASIAIRAAVSAADAFQADDLPLSVQTCQQLVAAALAGPAVSSFEEMTKLGIPIVIDRAQADAPHTALSTWAFHVRDDAVAARADTALRRAYQRAGRPVPDAVTFQFQKLKVATTITQHIRRHGLFVYTQKLLFAPEFEAVGMAVLKEMRLPELPPVSASAAVAVGRLPALPSAKLKQHLDFLAGQRMRAGGVSFAQWVAEYAPILVEFPAPDLEPGRVARTDRYTEHPKYPGAELGLGFFLATTHDQIGERIQIVTPLLSHKPRGGPAAQPWTAFFVSQQVHRGIMEASARKRLRAVLADIGGQSARLKVCPRCAEIHSDDRADLKRRCACKGD</sequence>
<proteinExistence type="predicted"/>
<dbReference type="Proteomes" id="UP000091897">
    <property type="component" value="Chromosome"/>
</dbReference>
<reference evidence="1 2" key="1">
    <citation type="submission" date="2016-06" db="EMBL/GenBank/DDBJ databases">
        <title>Complete genome sequences of Bordetella bronchialis and Bordetella flabilis.</title>
        <authorList>
            <person name="LiPuma J.J."/>
            <person name="Spilker T."/>
        </authorList>
    </citation>
    <scope>NUCLEOTIDE SEQUENCE [LARGE SCALE GENOMIC DNA]</scope>
    <source>
        <strain evidence="1 2">AU3182</strain>
    </source>
</reference>
<dbReference type="EMBL" id="CP016170">
    <property type="protein sequence ID" value="ANN67258.1"/>
    <property type="molecule type" value="Genomic_DNA"/>
</dbReference>
<evidence type="ECO:0000313" key="2">
    <source>
        <dbReference type="Proteomes" id="UP000091897"/>
    </source>
</evidence>
<dbReference type="RefSeq" id="WP_066350089.1">
    <property type="nucleotide sequence ID" value="NZ_CBCSFJ010000006.1"/>
</dbReference>
<evidence type="ECO:0000313" key="1">
    <source>
        <dbReference type="EMBL" id="ANN67258.1"/>
    </source>
</evidence>